<evidence type="ECO:0000313" key="11">
    <source>
        <dbReference type="Proteomes" id="UP001211907"/>
    </source>
</evidence>
<dbReference type="EMBL" id="JADGJH010001878">
    <property type="protein sequence ID" value="KAJ3108033.1"/>
    <property type="molecule type" value="Genomic_DNA"/>
</dbReference>
<evidence type="ECO:0000256" key="5">
    <source>
        <dbReference type="ARBA" id="ARBA00022692"/>
    </source>
</evidence>
<dbReference type="InterPro" id="IPR022751">
    <property type="entry name" value="Alpha_mannosyltransferase"/>
</dbReference>
<evidence type="ECO:0000256" key="7">
    <source>
        <dbReference type="ARBA" id="ARBA00022989"/>
    </source>
</evidence>
<keyword evidence="6" id="KW-0735">Signal-anchor</keyword>
<keyword evidence="8" id="KW-0472">Membrane</keyword>
<comment type="subcellular location">
    <subcellularLocation>
        <location evidence="1">Membrane</location>
        <topology evidence="1">Single-pass type II membrane protein</topology>
    </subcellularLocation>
</comment>
<dbReference type="Pfam" id="PF11051">
    <property type="entry name" value="Mannosyl_trans3"/>
    <property type="match status" value="1"/>
</dbReference>
<dbReference type="PANTHER" id="PTHR31392:SF1">
    <property type="entry name" value="ALPHA-1,3-MANNOSYLTRANSFERASE MNN1-RELATED"/>
    <property type="match status" value="1"/>
</dbReference>
<evidence type="ECO:0000256" key="2">
    <source>
        <dbReference type="ARBA" id="ARBA00009105"/>
    </source>
</evidence>
<organism evidence="10 11">
    <name type="scientific">Physocladia obscura</name>
    <dbReference type="NCBI Taxonomy" id="109957"/>
    <lineage>
        <taxon>Eukaryota</taxon>
        <taxon>Fungi</taxon>
        <taxon>Fungi incertae sedis</taxon>
        <taxon>Chytridiomycota</taxon>
        <taxon>Chytridiomycota incertae sedis</taxon>
        <taxon>Chytridiomycetes</taxon>
        <taxon>Chytridiales</taxon>
        <taxon>Chytriomycetaceae</taxon>
        <taxon>Physocladia</taxon>
    </lineage>
</organism>
<keyword evidence="7" id="KW-1133">Transmembrane helix</keyword>
<dbReference type="PANTHER" id="PTHR31392">
    <property type="entry name" value="ALPHA-1,3-MANNOSYLTRANSFERASE MNN1-RELATED"/>
    <property type="match status" value="1"/>
</dbReference>
<evidence type="ECO:0000256" key="9">
    <source>
        <dbReference type="ARBA" id="ARBA00023180"/>
    </source>
</evidence>
<dbReference type="SUPFAM" id="SSF53448">
    <property type="entry name" value="Nucleotide-diphospho-sugar transferases"/>
    <property type="match status" value="1"/>
</dbReference>
<keyword evidence="11" id="KW-1185">Reference proteome</keyword>
<evidence type="ECO:0000256" key="4">
    <source>
        <dbReference type="ARBA" id="ARBA00022679"/>
    </source>
</evidence>
<reference evidence="10" key="1">
    <citation type="submission" date="2020-05" db="EMBL/GenBank/DDBJ databases">
        <title>Phylogenomic resolution of chytrid fungi.</title>
        <authorList>
            <person name="Stajich J.E."/>
            <person name="Amses K."/>
            <person name="Simmons R."/>
            <person name="Seto K."/>
            <person name="Myers J."/>
            <person name="Bonds A."/>
            <person name="Quandt C.A."/>
            <person name="Barry K."/>
            <person name="Liu P."/>
            <person name="Grigoriev I."/>
            <person name="Longcore J.E."/>
            <person name="James T.Y."/>
        </authorList>
    </citation>
    <scope>NUCLEOTIDE SEQUENCE</scope>
    <source>
        <strain evidence="10">JEL0513</strain>
    </source>
</reference>
<dbReference type="GO" id="GO:0016020">
    <property type="term" value="C:membrane"/>
    <property type="evidence" value="ECO:0007669"/>
    <property type="project" value="UniProtKB-SubCell"/>
</dbReference>
<dbReference type="GO" id="GO:0006493">
    <property type="term" value="P:protein O-linked glycosylation"/>
    <property type="evidence" value="ECO:0007669"/>
    <property type="project" value="TreeGrafter"/>
</dbReference>
<gene>
    <name evidence="10" type="ORF">HK100_003489</name>
</gene>
<evidence type="ECO:0000256" key="1">
    <source>
        <dbReference type="ARBA" id="ARBA00004606"/>
    </source>
</evidence>
<dbReference type="AlphaFoldDB" id="A0AAD5SW45"/>
<evidence type="ECO:0000313" key="10">
    <source>
        <dbReference type="EMBL" id="KAJ3108033.1"/>
    </source>
</evidence>
<evidence type="ECO:0000256" key="3">
    <source>
        <dbReference type="ARBA" id="ARBA00022676"/>
    </source>
</evidence>
<name>A0AAD5SW45_9FUNG</name>
<dbReference type="GO" id="GO:0000033">
    <property type="term" value="F:alpha-1,3-mannosyltransferase activity"/>
    <property type="evidence" value="ECO:0007669"/>
    <property type="project" value="TreeGrafter"/>
</dbReference>
<dbReference type="Proteomes" id="UP001211907">
    <property type="component" value="Unassembled WGS sequence"/>
</dbReference>
<dbReference type="GO" id="GO:0005794">
    <property type="term" value="C:Golgi apparatus"/>
    <property type="evidence" value="ECO:0007669"/>
    <property type="project" value="TreeGrafter"/>
</dbReference>
<proteinExistence type="inferred from homology"/>
<dbReference type="InterPro" id="IPR029044">
    <property type="entry name" value="Nucleotide-diphossugar_trans"/>
</dbReference>
<evidence type="ECO:0000256" key="8">
    <source>
        <dbReference type="ARBA" id="ARBA00023136"/>
    </source>
</evidence>
<accession>A0AAD5SW45</accession>
<keyword evidence="4" id="KW-0808">Transferase</keyword>
<keyword evidence="3" id="KW-0328">Glycosyltransferase</keyword>
<keyword evidence="5" id="KW-0812">Transmembrane</keyword>
<protein>
    <submittedName>
        <fullName evidence="10">Uncharacterized protein</fullName>
    </submittedName>
</protein>
<evidence type="ECO:0000256" key="6">
    <source>
        <dbReference type="ARBA" id="ARBA00022968"/>
    </source>
</evidence>
<comment type="similarity">
    <text evidence="2">Belongs to the MNN1/MNT family.</text>
</comment>
<comment type="caution">
    <text evidence="10">The sequence shown here is derived from an EMBL/GenBank/DDBJ whole genome shotgun (WGS) entry which is preliminary data.</text>
</comment>
<sequence length="901" mass="102716">MVQVTSRLNLTFQTFNPGFLGGLGMNGDRANDIINDGLVRLICQTADIIIVADTMPDARPLFQSLVRNSAAERCKTNIVIELTTRFDWGVPDLEEYYKLIWKLSTQEPKNLFWVTNNAFEPLDLSYEAIAMPNFRMLRPTGHSELDAKDISDTDRNLAMCREEEHSAIFAIMRRMDIPFKHVNGGYGGPKTLAKYKAFIEFPYQVSTMKLYENLAAGVVMLFPSKEFFKELIEKDLHAFGPWDKISRAGKNWHIYMDYYNPDIAPYVYYFSSFDQLKAMLTSDTILDTKNVRVNAPKAYARLVSRTLHGWAQLFGEMGYSGITVDGIPTSPELGVAVFRAPVYNHEISIPATEEAWDQEFRTLDTWRHQKRAERVQQARLARASITELEMDAYTTSLERKNPMAKKFTVLDEKFVGIDMTLVNLLDYMNGEWGVSAEDQLFGGSLLGLAKIGDREFPEDGMKQVYALIMSLQSNAILGPSNYAGISKLQRAFRLIQTIFAKRQDGISPDSENKLLDMLSEQEQKNLVQKIKPLSKIVYPWAFSNRFSGLSGLLESFVRPRGVVLSFGNLGFEQGLLTILHLRKTLNCNLPIEVFYNGIQDLDPIKIDGLNMIDGVSTKNLQDIFTGIAEDRNYHSKPFAILASSFKEAIYIDDDVILFQNPEKVLSESNIFKKYGTIFFKGRSYEFGNSQWVRWFIKSPSLAANKTGRYFRNLSKDEMDASLIFFDKSRLNVVHGLLSACTLNLREVREGGLDKHVSGDKETYWLASELLRVPYKFVPGTAGAAGSLQTKEGQVIKNSVCGPQSHLDEKGNLLHVNTRSARYSDELDKWEKELSHYIAPLSEEPGKIDSTKQPWCVEGSENDWRKEVFEISPEQRHHVLKVRELNMELRHESWEHYLENHL</sequence>
<keyword evidence="9" id="KW-0325">Glycoprotein</keyword>